<accession>A0A9J7ZAK5</accession>
<dbReference type="AlphaFoldDB" id="A0A9J7ZAK5"/>
<evidence type="ECO:0000313" key="2">
    <source>
        <dbReference type="Proteomes" id="UP001108240"/>
    </source>
</evidence>
<keyword evidence="2" id="KW-1185">Reference proteome</keyword>
<sequence length="80" mass="9056">TKPCRLLREPVSRDWPLVLLDLLARFPEAEDRHETAKLTALEGCGERWTPCNVVLPTLHQQGAPSAAQNRQDRFVGGFFE</sequence>
<dbReference type="Ensembl" id="ENSCCRT00000135883.1">
    <property type="protein sequence ID" value="ENSCCRP00000130164.1"/>
    <property type="gene ID" value="ENSCCRG00000054030.1"/>
</dbReference>
<reference evidence="1" key="1">
    <citation type="submission" date="2025-08" db="UniProtKB">
        <authorList>
            <consortium name="Ensembl"/>
        </authorList>
    </citation>
    <scope>IDENTIFICATION</scope>
</reference>
<dbReference type="Proteomes" id="UP001108240">
    <property type="component" value="Unplaced"/>
</dbReference>
<protein>
    <submittedName>
        <fullName evidence="1">Uncharacterized protein</fullName>
    </submittedName>
</protein>
<name>A0A9J7ZAK5_CYPCA</name>
<reference evidence="1" key="2">
    <citation type="submission" date="2025-09" db="UniProtKB">
        <authorList>
            <consortium name="Ensembl"/>
        </authorList>
    </citation>
    <scope>IDENTIFICATION</scope>
</reference>
<evidence type="ECO:0000313" key="1">
    <source>
        <dbReference type="Ensembl" id="ENSCCRP00000130164.1"/>
    </source>
</evidence>
<organism evidence="1 2">
    <name type="scientific">Cyprinus carpio carpio</name>
    <dbReference type="NCBI Taxonomy" id="630221"/>
    <lineage>
        <taxon>Eukaryota</taxon>
        <taxon>Metazoa</taxon>
        <taxon>Chordata</taxon>
        <taxon>Craniata</taxon>
        <taxon>Vertebrata</taxon>
        <taxon>Euteleostomi</taxon>
        <taxon>Actinopterygii</taxon>
        <taxon>Neopterygii</taxon>
        <taxon>Teleostei</taxon>
        <taxon>Ostariophysi</taxon>
        <taxon>Cypriniformes</taxon>
        <taxon>Cyprinidae</taxon>
        <taxon>Cyprininae</taxon>
        <taxon>Cyprinus</taxon>
    </lineage>
</organism>
<proteinExistence type="predicted"/>